<dbReference type="PANTHER" id="PTHR32094:SF5">
    <property type="entry name" value="FANCONI ANEMIA GROUP E PROTEIN"/>
    <property type="match status" value="1"/>
</dbReference>
<dbReference type="EMBL" id="OZ034822">
    <property type="protein sequence ID" value="CAL1414163.1"/>
    <property type="molecule type" value="Genomic_DNA"/>
</dbReference>
<gene>
    <name evidence="1" type="ORF">LTRI10_LOCUS53340</name>
</gene>
<evidence type="ECO:0000313" key="2">
    <source>
        <dbReference type="Proteomes" id="UP001497516"/>
    </source>
</evidence>
<evidence type="ECO:0000313" key="1">
    <source>
        <dbReference type="EMBL" id="CAL1414163.1"/>
    </source>
</evidence>
<sequence length="499" mass="55937">MEQWVPLFDIFLNSPTPEIEASLWLHRSFNVSSSLPISAASFLSLLTQTVDSVAGEFDSSPPKTTKSRVMFIRTLPSMVQARILAFLSVEQERFCSVDLNRLCRRVLDEGCGVDFWVQSAARDLLDKLSDSGRQWVPDLVLGSDESRVEIEFKSLPGWLKDAAAVATDEGVLPWLPLSHDELNSRDLISSRDTEQQQPSLTQVGENELYNWKDVTEGMDIDHSENDVLDPEMQNMAARLRTRLMNVDSGSKTVELAEEIRQLFVDSKADSLAVLGLIEPWKVDDESAAVLATHLLSGSDEELAWPSHVISSVILPKLLALERPASRVLISAVMNFCKLHERAAEYGLLIPLLMRKDGINNPICEVITRIVKECLHRAHVSALCQKLFCGKEGERKPICQPCHQCLISRELVWTESLFSLIQNIMSHNVQLTQDTVDQLVHQVHNLAPRFSKSLKFGHFLLCLTKKFGSLLHSHKPLLTESVAQTNTLVTKSILSKLESL</sequence>
<dbReference type="GO" id="GO:0036297">
    <property type="term" value="P:interstrand cross-link repair"/>
    <property type="evidence" value="ECO:0007669"/>
    <property type="project" value="InterPro"/>
</dbReference>
<dbReference type="AlphaFoldDB" id="A0AAV2GWI4"/>
<organism evidence="1 2">
    <name type="scientific">Linum trigynum</name>
    <dbReference type="NCBI Taxonomy" id="586398"/>
    <lineage>
        <taxon>Eukaryota</taxon>
        <taxon>Viridiplantae</taxon>
        <taxon>Streptophyta</taxon>
        <taxon>Embryophyta</taxon>
        <taxon>Tracheophyta</taxon>
        <taxon>Spermatophyta</taxon>
        <taxon>Magnoliopsida</taxon>
        <taxon>eudicotyledons</taxon>
        <taxon>Gunneridae</taxon>
        <taxon>Pentapetalae</taxon>
        <taxon>rosids</taxon>
        <taxon>fabids</taxon>
        <taxon>Malpighiales</taxon>
        <taxon>Linaceae</taxon>
        <taxon>Linum</taxon>
    </lineage>
</organism>
<dbReference type="Proteomes" id="UP001497516">
    <property type="component" value="Chromosome 9"/>
</dbReference>
<dbReference type="GO" id="GO:0043240">
    <property type="term" value="C:Fanconi anaemia nuclear complex"/>
    <property type="evidence" value="ECO:0007669"/>
    <property type="project" value="InterPro"/>
</dbReference>
<accession>A0AAV2GWI4</accession>
<proteinExistence type="predicted"/>
<keyword evidence="2" id="KW-1185">Reference proteome</keyword>
<dbReference type="InterPro" id="IPR039685">
    <property type="entry name" value="FANCE"/>
</dbReference>
<dbReference type="Gene3D" id="1.25.40.480">
    <property type="match status" value="1"/>
</dbReference>
<reference evidence="1 2" key="1">
    <citation type="submission" date="2024-04" db="EMBL/GenBank/DDBJ databases">
        <authorList>
            <person name="Fracassetti M."/>
        </authorList>
    </citation>
    <scope>NUCLEOTIDE SEQUENCE [LARGE SCALE GENOMIC DNA]</scope>
</reference>
<evidence type="ECO:0008006" key="3">
    <source>
        <dbReference type="Google" id="ProtNLM"/>
    </source>
</evidence>
<protein>
    <recommendedName>
        <fullName evidence="3">Fanconi Anaemia group E protein C-terminal domain-containing protein</fullName>
    </recommendedName>
</protein>
<name>A0AAV2GWI4_9ROSI</name>
<dbReference type="PANTHER" id="PTHR32094">
    <property type="entry name" value="FANCONI ANEMIA GROUP E PROTEIN"/>
    <property type="match status" value="1"/>
</dbReference>